<protein>
    <submittedName>
        <fullName evidence="2">Predicted protein</fullName>
    </submittedName>
</protein>
<gene>
    <name evidence="2" type="ORF">LACBIDRAFT_331425</name>
</gene>
<dbReference type="RefSeq" id="XP_001885753.1">
    <property type="nucleotide sequence ID" value="XM_001885718.1"/>
</dbReference>
<dbReference type="AlphaFoldDB" id="B0DPF5"/>
<keyword evidence="3" id="KW-1185">Reference proteome</keyword>
<dbReference type="EMBL" id="DS547123">
    <property type="protein sequence ID" value="EDR03605.1"/>
    <property type="molecule type" value="Genomic_DNA"/>
</dbReference>
<dbReference type="InParanoid" id="B0DPF5"/>
<reference evidence="2 3" key="1">
    <citation type="journal article" date="2008" name="Nature">
        <title>The genome of Laccaria bicolor provides insights into mycorrhizal symbiosis.</title>
        <authorList>
            <person name="Martin F."/>
            <person name="Aerts A."/>
            <person name="Ahren D."/>
            <person name="Brun A."/>
            <person name="Danchin E.G.J."/>
            <person name="Duchaussoy F."/>
            <person name="Gibon J."/>
            <person name="Kohler A."/>
            <person name="Lindquist E."/>
            <person name="Pereda V."/>
            <person name="Salamov A."/>
            <person name="Shapiro H.J."/>
            <person name="Wuyts J."/>
            <person name="Blaudez D."/>
            <person name="Buee M."/>
            <person name="Brokstein P."/>
            <person name="Canbaeck B."/>
            <person name="Cohen D."/>
            <person name="Courty P.E."/>
            <person name="Coutinho P.M."/>
            <person name="Delaruelle C."/>
            <person name="Detter J.C."/>
            <person name="Deveau A."/>
            <person name="DiFazio S."/>
            <person name="Duplessis S."/>
            <person name="Fraissinet-Tachet L."/>
            <person name="Lucic E."/>
            <person name="Frey-Klett P."/>
            <person name="Fourrey C."/>
            <person name="Feussner I."/>
            <person name="Gay G."/>
            <person name="Grimwood J."/>
            <person name="Hoegger P.J."/>
            <person name="Jain P."/>
            <person name="Kilaru S."/>
            <person name="Labbe J."/>
            <person name="Lin Y.C."/>
            <person name="Legue V."/>
            <person name="Le Tacon F."/>
            <person name="Marmeisse R."/>
            <person name="Melayah D."/>
            <person name="Montanini B."/>
            <person name="Muratet M."/>
            <person name="Nehls U."/>
            <person name="Niculita-Hirzel H."/>
            <person name="Oudot-Le Secq M.P."/>
            <person name="Peter M."/>
            <person name="Quesneville H."/>
            <person name="Rajashekar B."/>
            <person name="Reich M."/>
            <person name="Rouhier N."/>
            <person name="Schmutz J."/>
            <person name="Yin T."/>
            <person name="Chalot M."/>
            <person name="Henrissat B."/>
            <person name="Kuees U."/>
            <person name="Lucas S."/>
            <person name="Van de Peer Y."/>
            <person name="Podila G.K."/>
            <person name="Polle A."/>
            <person name="Pukkila P.J."/>
            <person name="Richardson P.M."/>
            <person name="Rouze P."/>
            <person name="Sanders I.R."/>
            <person name="Stajich J.E."/>
            <person name="Tunlid A."/>
            <person name="Tuskan G."/>
            <person name="Grigoriev I.V."/>
        </authorList>
    </citation>
    <scope>NUCLEOTIDE SEQUENCE [LARGE SCALE GENOMIC DNA]</scope>
    <source>
        <strain evidence="3">S238N-H82 / ATCC MYA-4686</strain>
    </source>
</reference>
<evidence type="ECO:0000313" key="2">
    <source>
        <dbReference type="EMBL" id="EDR03605.1"/>
    </source>
</evidence>
<proteinExistence type="predicted"/>
<dbReference type="HOGENOM" id="CLU_590610_0_0_1"/>
<organism evidence="3">
    <name type="scientific">Laccaria bicolor (strain S238N-H82 / ATCC MYA-4686)</name>
    <name type="common">Bicoloured deceiver</name>
    <name type="synonym">Laccaria laccata var. bicolor</name>
    <dbReference type="NCBI Taxonomy" id="486041"/>
    <lineage>
        <taxon>Eukaryota</taxon>
        <taxon>Fungi</taxon>
        <taxon>Dikarya</taxon>
        <taxon>Basidiomycota</taxon>
        <taxon>Agaricomycotina</taxon>
        <taxon>Agaricomycetes</taxon>
        <taxon>Agaricomycetidae</taxon>
        <taxon>Agaricales</taxon>
        <taxon>Agaricineae</taxon>
        <taxon>Hydnangiaceae</taxon>
        <taxon>Laccaria</taxon>
    </lineage>
</organism>
<accession>B0DPF5</accession>
<dbReference type="OrthoDB" id="3200967at2759"/>
<feature type="region of interest" description="Disordered" evidence="1">
    <location>
        <begin position="365"/>
        <end position="397"/>
    </location>
</feature>
<dbReference type="KEGG" id="lbc:LACBIDRAFT_331425"/>
<dbReference type="GeneID" id="6081386"/>
<evidence type="ECO:0000256" key="1">
    <source>
        <dbReference type="SAM" id="MobiDB-lite"/>
    </source>
</evidence>
<sequence>MWFIGGTWQSCKGKTTPDIISQVIWNVFEQNFRHEIHQLNHHLLPAAWASVSEAGLRKNLIRHIFPDDSNSVVISTDPPSHMGLAADNWQDCVKYVEALQRVVLGWPGDTLRQLKVQYMSENKTVNGWFLPFFPPHLCPSSNGAMFKRKAVKSHEELLRSLVAAGTFQTRRVYGTGDMTSEPWANVYTPQGHFVQHIDSSQEDQTDTFKALATDIIGEAEGVKPGKKACQFQRWEGEILPALMQPYIQLLRETDSLRNMLEVRQVAGCSGCHAGRSLKVACIFFERIETLTLCTCTSPALQLLQQVDLNMLEFVNGLFVNAAPNTTAWCETLESFLGNRRYKLSTRNNLCRRFGAAMQWLPVTDSSDDDAEMISPDSENATPEAASVPETDNEDQPNACFKQKSRKAQGKEPPAPPGEKQHYALVLLERLFDHLPSTACCFMLMVISGLASLFTIQESVLVLD</sequence>
<dbReference type="Proteomes" id="UP000001194">
    <property type="component" value="Unassembled WGS sequence"/>
</dbReference>
<name>B0DPF5_LACBS</name>
<evidence type="ECO:0000313" key="3">
    <source>
        <dbReference type="Proteomes" id="UP000001194"/>
    </source>
</evidence>